<evidence type="ECO:0000259" key="11">
    <source>
        <dbReference type="Pfam" id="PF13193"/>
    </source>
</evidence>
<dbReference type="GO" id="GO:0005524">
    <property type="term" value="F:ATP binding"/>
    <property type="evidence" value="ECO:0007669"/>
    <property type="project" value="UniProtKB-KW"/>
</dbReference>
<dbReference type="InterPro" id="IPR025110">
    <property type="entry name" value="AMP-bd_C"/>
</dbReference>
<dbReference type="Gene3D" id="3.30.300.30">
    <property type="match status" value="1"/>
</dbReference>
<evidence type="ECO:0000313" key="12">
    <source>
        <dbReference type="EMBL" id="PVD31976.1"/>
    </source>
</evidence>
<dbReference type="InterPro" id="IPR042099">
    <property type="entry name" value="ANL_N_sf"/>
</dbReference>
<dbReference type="OrthoDB" id="10253869at2759"/>
<comment type="caution">
    <text evidence="12">The sequence shown here is derived from an EMBL/GenBank/DDBJ whole genome shotgun (WGS) entry which is preliminary data.</text>
</comment>
<feature type="domain" description="AMP-dependent synthetase/ligase" evidence="10">
    <location>
        <begin position="29"/>
        <end position="390"/>
    </location>
</feature>
<dbReference type="SUPFAM" id="SSF56801">
    <property type="entry name" value="Acetyl-CoA synthetase-like"/>
    <property type="match status" value="1"/>
</dbReference>
<evidence type="ECO:0000313" key="13">
    <source>
        <dbReference type="Proteomes" id="UP000245119"/>
    </source>
</evidence>
<accession>A0A2T7PEY3</accession>
<evidence type="ECO:0000256" key="3">
    <source>
        <dbReference type="ARBA" id="ARBA00019043"/>
    </source>
</evidence>
<dbReference type="EMBL" id="PZQS01000004">
    <property type="protein sequence ID" value="PVD31976.1"/>
    <property type="molecule type" value="Genomic_DNA"/>
</dbReference>
<dbReference type="GO" id="GO:0008218">
    <property type="term" value="P:bioluminescence"/>
    <property type="evidence" value="ECO:0007669"/>
    <property type="project" value="UniProtKB-KW"/>
</dbReference>
<dbReference type="InterPro" id="IPR000873">
    <property type="entry name" value="AMP-dep_synth/lig_dom"/>
</dbReference>
<keyword evidence="7" id="KW-0455">Luminescence</keyword>
<dbReference type="Gene3D" id="3.40.50.12780">
    <property type="entry name" value="N-terminal domain of ligase-like"/>
    <property type="match status" value="1"/>
</dbReference>
<dbReference type="AlphaFoldDB" id="A0A2T7PEY3"/>
<keyword evidence="13" id="KW-1185">Reference proteome</keyword>
<reference evidence="12 13" key="1">
    <citation type="submission" date="2018-04" db="EMBL/GenBank/DDBJ databases">
        <title>The genome of golden apple snail Pomacea canaliculata provides insight into stress tolerance and invasive adaptation.</title>
        <authorList>
            <person name="Liu C."/>
            <person name="Liu B."/>
            <person name="Ren Y."/>
            <person name="Zhang Y."/>
            <person name="Wang H."/>
            <person name="Li S."/>
            <person name="Jiang F."/>
            <person name="Yin L."/>
            <person name="Zhang G."/>
            <person name="Qian W."/>
            <person name="Fan W."/>
        </authorList>
    </citation>
    <scope>NUCLEOTIDE SEQUENCE [LARGE SCALE GENOMIC DNA]</scope>
    <source>
        <strain evidence="12">SZHN2017</strain>
        <tissue evidence="12">Muscle</tissue>
    </source>
</reference>
<evidence type="ECO:0000256" key="5">
    <source>
        <dbReference type="ARBA" id="ARBA00022741"/>
    </source>
</evidence>
<protein>
    <recommendedName>
        <fullName evidence="3">Luciferin 4-monooxygenase</fullName>
        <ecNumber evidence="2">1.13.12.7</ecNumber>
    </recommendedName>
</protein>
<comment type="catalytic activity">
    <reaction evidence="9">
        <text>firefly D-luciferin + ATP + O2 = firefly oxyluciferin + hnu + AMP + CO2 + diphosphate</text>
        <dbReference type="Rhea" id="RHEA:10732"/>
        <dbReference type="ChEBI" id="CHEBI:15379"/>
        <dbReference type="ChEBI" id="CHEBI:16526"/>
        <dbReference type="ChEBI" id="CHEBI:16792"/>
        <dbReference type="ChEBI" id="CHEBI:30212"/>
        <dbReference type="ChEBI" id="CHEBI:30616"/>
        <dbReference type="ChEBI" id="CHEBI:33019"/>
        <dbReference type="ChEBI" id="CHEBI:58038"/>
        <dbReference type="ChEBI" id="CHEBI:456215"/>
        <dbReference type="EC" id="1.13.12.7"/>
    </reaction>
</comment>
<dbReference type="STRING" id="400727.A0A2T7PEY3"/>
<evidence type="ECO:0000256" key="4">
    <source>
        <dbReference type="ARBA" id="ARBA00022598"/>
    </source>
</evidence>
<feature type="domain" description="AMP-binding enzyme C-terminal" evidence="11">
    <location>
        <begin position="442"/>
        <end position="517"/>
    </location>
</feature>
<evidence type="ECO:0000256" key="7">
    <source>
        <dbReference type="ARBA" id="ARBA00023223"/>
    </source>
</evidence>
<proteinExistence type="inferred from homology"/>
<dbReference type="InterPro" id="IPR020845">
    <property type="entry name" value="AMP-binding_CS"/>
</dbReference>
<evidence type="ECO:0000256" key="8">
    <source>
        <dbReference type="ARBA" id="ARBA00023262"/>
    </source>
</evidence>
<keyword evidence="8" id="KW-0599">Photoprotein</keyword>
<dbReference type="InterPro" id="IPR045851">
    <property type="entry name" value="AMP-bd_C_sf"/>
</dbReference>
<keyword evidence="6" id="KW-0067">ATP-binding</keyword>
<dbReference type="EC" id="1.13.12.7" evidence="2"/>
<dbReference type="FunFam" id="3.40.50.12780:FF:000003">
    <property type="entry name" value="Long-chain-fatty-acid--CoA ligase FadD"/>
    <property type="match status" value="1"/>
</dbReference>
<gene>
    <name evidence="12" type="ORF">C0Q70_07402</name>
</gene>
<name>A0A2T7PEY3_POMCA</name>
<sequence>MEKSDQEIIFSGPAIDSSPYEQPFWPFLKRKMESYGDSTALVNPYTREEISFRDLVVKVERLARGLLKLGLGQGRTLTIVSPNNVENAMAVVATIAIGAVVHAPNPASVPGELRRQMELCDTCLVLTVPELLAPIQQATAGLTLPIIIIGPRDGNLNFLDLLDPGTGDVSLPPPSDPRNTVASLLFSSGTTGLPKAVEMTHQGIMAIIHLSIAFDNDFLTKDDTTLLLLPLFHVFGQVTVLLLGLTVGTRQVVMSKFEMKPFLTFISRYKVTRLTLVPPIIVAMVSHPDLSQYDLSSVTRVMTGAAPLGRETIEQFSKKLRLPGLIQAYGMTEFMGSFMSKENEAPHGAVGRLLANTQCKIVDLETGRSLGVNQRGELCLRGPQKSRGYLKNPEATRQLIDEQGWFHTGDVAFIDSEGFLYIVDRLKELIKFKGEQVAPAVLEDLLLGHPAIADACVIGMPDPVAGELPRAYVVPMSGVKVTEQEVQDFVAKSTPSYMHLRGGVEFRDHIPKSPSGKILRRLLRDELMERVKSRL</sequence>
<dbReference type="FunFam" id="3.30.300.30:FF:000007">
    <property type="entry name" value="4-coumarate--CoA ligase 2"/>
    <property type="match status" value="1"/>
</dbReference>
<dbReference type="Proteomes" id="UP000245119">
    <property type="component" value="Linkage Group LG4"/>
</dbReference>
<evidence type="ECO:0000256" key="6">
    <source>
        <dbReference type="ARBA" id="ARBA00022840"/>
    </source>
</evidence>
<keyword evidence="4" id="KW-0436">Ligase</keyword>
<evidence type="ECO:0000256" key="2">
    <source>
        <dbReference type="ARBA" id="ARBA00012532"/>
    </source>
</evidence>
<dbReference type="PANTHER" id="PTHR24096:SF149">
    <property type="entry name" value="AMP-BINDING DOMAIN-CONTAINING PROTEIN-RELATED"/>
    <property type="match status" value="1"/>
</dbReference>
<evidence type="ECO:0000259" key="10">
    <source>
        <dbReference type="Pfam" id="PF00501"/>
    </source>
</evidence>
<comment type="similarity">
    <text evidence="1">Belongs to the ATP-dependent AMP-binding enzyme family.</text>
</comment>
<dbReference type="Pfam" id="PF13193">
    <property type="entry name" value="AMP-binding_C"/>
    <property type="match status" value="1"/>
</dbReference>
<dbReference type="Pfam" id="PF00501">
    <property type="entry name" value="AMP-binding"/>
    <property type="match status" value="1"/>
</dbReference>
<evidence type="ECO:0000256" key="9">
    <source>
        <dbReference type="ARBA" id="ARBA00048497"/>
    </source>
</evidence>
<evidence type="ECO:0000256" key="1">
    <source>
        <dbReference type="ARBA" id="ARBA00006432"/>
    </source>
</evidence>
<organism evidence="12 13">
    <name type="scientific">Pomacea canaliculata</name>
    <name type="common">Golden apple snail</name>
    <dbReference type="NCBI Taxonomy" id="400727"/>
    <lineage>
        <taxon>Eukaryota</taxon>
        <taxon>Metazoa</taxon>
        <taxon>Spiralia</taxon>
        <taxon>Lophotrochozoa</taxon>
        <taxon>Mollusca</taxon>
        <taxon>Gastropoda</taxon>
        <taxon>Caenogastropoda</taxon>
        <taxon>Architaenioglossa</taxon>
        <taxon>Ampullarioidea</taxon>
        <taxon>Ampullariidae</taxon>
        <taxon>Pomacea</taxon>
    </lineage>
</organism>
<keyword evidence="5" id="KW-0547">Nucleotide-binding</keyword>
<dbReference type="PROSITE" id="PS00455">
    <property type="entry name" value="AMP_BINDING"/>
    <property type="match status" value="1"/>
</dbReference>
<dbReference type="GO" id="GO:0016405">
    <property type="term" value="F:CoA-ligase activity"/>
    <property type="evidence" value="ECO:0007669"/>
    <property type="project" value="TreeGrafter"/>
</dbReference>
<dbReference type="PANTHER" id="PTHR24096">
    <property type="entry name" value="LONG-CHAIN-FATTY-ACID--COA LIGASE"/>
    <property type="match status" value="1"/>
</dbReference>